<dbReference type="SUPFAM" id="SSF48208">
    <property type="entry name" value="Six-hairpin glycosidases"/>
    <property type="match status" value="1"/>
</dbReference>
<dbReference type="Gene3D" id="1.50.10.20">
    <property type="match status" value="1"/>
</dbReference>
<dbReference type="PANTHER" id="PTHR43465">
    <property type="entry name" value="DUF1680 DOMAIN PROTEIN (AFU_ORTHOLOGUE AFUA_1G08910)"/>
    <property type="match status" value="1"/>
</dbReference>
<organism evidence="5 6">
    <name type="scientific">Dysgonomonas termitidis</name>
    <dbReference type="NCBI Taxonomy" id="1516126"/>
    <lineage>
        <taxon>Bacteria</taxon>
        <taxon>Pseudomonadati</taxon>
        <taxon>Bacteroidota</taxon>
        <taxon>Bacteroidia</taxon>
        <taxon>Bacteroidales</taxon>
        <taxon>Dysgonomonadaceae</taxon>
        <taxon>Dysgonomonas</taxon>
    </lineage>
</organism>
<dbReference type="GO" id="GO:0016787">
    <property type="term" value="F:hydrolase activity"/>
    <property type="evidence" value="ECO:0007669"/>
    <property type="project" value="UniProtKB-KW"/>
</dbReference>
<evidence type="ECO:0000259" key="2">
    <source>
        <dbReference type="Pfam" id="PF07944"/>
    </source>
</evidence>
<feature type="domain" description="Non-reducing end beta-L-arabinofuranosidase-like GH127 catalytic" evidence="2">
    <location>
        <begin position="40"/>
        <end position="423"/>
    </location>
</feature>
<evidence type="ECO:0000256" key="1">
    <source>
        <dbReference type="SAM" id="MobiDB-lite"/>
    </source>
</evidence>
<sequence length="822" mass="92700">MKKMTLLLLLSALLFSGCKGIKEEPANIQLGEIKEVPFTDVHFTDEFWLPRMEINRTVSIPSAFHQCEINGRFDNFALAAGLIKGEHKGDFSFDDTDPYKIIEGASYSLAVKYDPKLDAYLDSVITLIAAAQEPDGYLTTCVTNKCTRLSGWWGNSRWEKINSHELYNSGHLYEAAVAHYQATQKRTLLDVAIKNADLVCQVFGPNEGQKHVPSGHPIVEMALVKLYNVTNNKKYLDMARYFVDETGRGTDGHRLSPYSQDHMPILEQNEIVGHAVRAGYLYSGVTDVASMQHDHKLFDAVDRVWNNMASKKLYIIGGIGSRAQGEGFGPDYELNNFNNYCETCASIANVYWNQRMFLATGESKYIDVLERALYNGLIAGVSLSGDKFFYGNPLASDGGFERAPWFGCACCPGNVTRFMASVPGYAYAVNKKDIFVNLFVEGNSQVMLDNNEVELVQKTKYPWEGHVEIEVNPSSPEKFSMLVRIPGWAKNKPVPSDLYHYVDGANADVKILVNGHDAKKRIRGGYAVIEREWKTGDKISIHMDMPVRRVQAHKDVKYDEGLLSMERGPIVYALESIDQKKDYLFDVVIPRDSKIEPHFEKSLLNGVIVLEGNAYSVEKDSVSGSTVEKPFTFKAIPYSTWNNRGQGQLIVWTPETSQYAIPKPEPTLASQAWQIGGWGYNDQFEPKSSADINTPYHYWWLKAGTEESIGYKFKKPEKISSTEVYWLAFEHYDVIYKAPESWKLLYKDGNSWKEVKNTSPYGTELDKYNKVTFEPVTTTELKMVVQLQRPEPEKASDENGPQVVDAGRKGYSGGVIEWKVNP</sequence>
<keyword evidence="6" id="KW-1185">Reference proteome</keyword>
<dbReference type="Pfam" id="PF20736">
    <property type="entry name" value="Glyco_hydro127M"/>
    <property type="match status" value="1"/>
</dbReference>
<evidence type="ECO:0000259" key="3">
    <source>
        <dbReference type="Pfam" id="PF20736"/>
    </source>
</evidence>
<dbReference type="InterPro" id="IPR049174">
    <property type="entry name" value="Beta-AFase-like"/>
</dbReference>
<dbReference type="InterPro" id="IPR049046">
    <property type="entry name" value="Beta-AFase-like_GH127_middle"/>
</dbReference>
<dbReference type="InterPro" id="IPR012878">
    <property type="entry name" value="Beta-AFase-like_GH127_cat"/>
</dbReference>
<dbReference type="InterPro" id="IPR008928">
    <property type="entry name" value="6-hairpin_glycosidase_sf"/>
</dbReference>
<name>A0ABV9KU11_9BACT</name>
<dbReference type="Gene3D" id="2.60.120.260">
    <property type="entry name" value="Galactose-binding domain-like"/>
    <property type="match status" value="1"/>
</dbReference>
<feature type="region of interest" description="Disordered" evidence="1">
    <location>
        <begin position="789"/>
        <end position="808"/>
    </location>
</feature>
<feature type="domain" description="Non-reducing end beta-L-arabinofuranosidase-like GH127 C-terminal" evidence="4">
    <location>
        <begin position="547"/>
        <end position="654"/>
    </location>
</feature>
<dbReference type="PANTHER" id="PTHR43465:SF2">
    <property type="entry name" value="DUF1680 DOMAIN PROTEIN (AFU_ORTHOLOGUE AFUA_1G08910)"/>
    <property type="match status" value="1"/>
</dbReference>
<evidence type="ECO:0000259" key="4">
    <source>
        <dbReference type="Pfam" id="PF20737"/>
    </source>
</evidence>
<dbReference type="Pfam" id="PF07944">
    <property type="entry name" value="Beta-AFase-like_GH127_cat"/>
    <property type="match status" value="1"/>
</dbReference>
<reference evidence="6" key="1">
    <citation type="journal article" date="2019" name="Int. J. Syst. Evol. Microbiol.">
        <title>The Global Catalogue of Microorganisms (GCM) 10K type strain sequencing project: providing services to taxonomists for standard genome sequencing and annotation.</title>
        <authorList>
            <consortium name="The Broad Institute Genomics Platform"/>
            <consortium name="The Broad Institute Genome Sequencing Center for Infectious Disease"/>
            <person name="Wu L."/>
            <person name="Ma J."/>
        </authorList>
    </citation>
    <scope>NUCLEOTIDE SEQUENCE [LARGE SCALE GENOMIC DNA]</scope>
    <source>
        <strain evidence="6">CCUG 66188</strain>
    </source>
</reference>
<proteinExistence type="predicted"/>
<feature type="domain" description="Non-reducing end beta-L-arabinofuranosidase-like GH127 middle" evidence="3">
    <location>
        <begin position="434"/>
        <end position="545"/>
    </location>
</feature>
<comment type="caution">
    <text evidence="5">The sequence shown here is derived from an EMBL/GenBank/DDBJ whole genome shotgun (WGS) entry which is preliminary data.</text>
</comment>
<dbReference type="PROSITE" id="PS51257">
    <property type="entry name" value="PROKAR_LIPOPROTEIN"/>
    <property type="match status" value="1"/>
</dbReference>
<protein>
    <submittedName>
        <fullName evidence="5">Glycoside hydrolase family 127 protein</fullName>
    </submittedName>
</protein>
<evidence type="ECO:0000313" key="6">
    <source>
        <dbReference type="Proteomes" id="UP001596023"/>
    </source>
</evidence>
<evidence type="ECO:0000313" key="5">
    <source>
        <dbReference type="EMBL" id="MFC4673367.1"/>
    </source>
</evidence>
<dbReference type="Pfam" id="PF20737">
    <property type="entry name" value="Glyco_hydro127C"/>
    <property type="match status" value="1"/>
</dbReference>
<dbReference type="InterPro" id="IPR049049">
    <property type="entry name" value="Beta-AFase-like_GH127_C"/>
</dbReference>
<dbReference type="RefSeq" id="WP_379994618.1">
    <property type="nucleotide sequence ID" value="NZ_JBHSGN010000054.1"/>
</dbReference>
<gene>
    <name evidence="5" type="ORF">ACFO6W_06670</name>
</gene>
<dbReference type="Proteomes" id="UP001596023">
    <property type="component" value="Unassembled WGS sequence"/>
</dbReference>
<keyword evidence="5" id="KW-0378">Hydrolase</keyword>
<dbReference type="EMBL" id="JBHSGN010000054">
    <property type="protein sequence ID" value="MFC4673367.1"/>
    <property type="molecule type" value="Genomic_DNA"/>
</dbReference>
<accession>A0ABV9KU11</accession>